<dbReference type="Pfam" id="PF00874">
    <property type="entry name" value="PRD"/>
    <property type="match status" value="2"/>
</dbReference>
<keyword evidence="1" id="KW-0677">Repeat</keyword>
<dbReference type="SUPFAM" id="SSF50151">
    <property type="entry name" value="SacY-like RNA-binding domain"/>
    <property type="match status" value="1"/>
</dbReference>
<dbReference type="InterPro" id="IPR036634">
    <property type="entry name" value="PRD_sf"/>
</dbReference>
<dbReference type="SUPFAM" id="SSF63520">
    <property type="entry name" value="PTS-regulatory domain, PRD"/>
    <property type="match status" value="2"/>
</dbReference>
<keyword evidence="4" id="KW-1185">Reference proteome</keyword>
<dbReference type="RefSeq" id="WP_166916705.1">
    <property type="nucleotide sequence ID" value="NZ_CP050253.1"/>
</dbReference>
<dbReference type="PROSITE" id="PS51372">
    <property type="entry name" value="PRD_2"/>
    <property type="match status" value="2"/>
</dbReference>
<dbReference type="GO" id="GO:0006355">
    <property type="term" value="P:regulation of DNA-templated transcription"/>
    <property type="evidence" value="ECO:0007669"/>
    <property type="project" value="InterPro"/>
</dbReference>
<dbReference type="Gene3D" id="1.10.1790.10">
    <property type="entry name" value="PRD domain"/>
    <property type="match status" value="2"/>
</dbReference>
<dbReference type="InParanoid" id="A0A6G9ICU9"/>
<evidence type="ECO:0000313" key="4">
    <source>
        <dbReference type="Proteomes" id="UP000501168"/>
    </source>
</evidence>
<evidence type="ECO:0000313" key="3">
    <source>
        <dbReference type="EMBL" id="QIQ21667.1"/>
    </source>
</evidence>
<feature type="domain" description="PRD" evidence="2">
    <location>
        <begin position="65"/>
        <end position="170"/>
    </location>
</feature>
<accession>A0A6G9ICU9</accession>
<dbReference type="Proteomes" id="UP000501168">
    <property type="component" value="Chromosome"/>
</dbReference>
<dbReference type="SMART" id="SM01061">
    <property type="entry name" value="CAT_RBD"/>
    <property type="match status" value="1"/>
</dbReference>
<proteinExistence type="predicted"/>
<organism evidence="3 4">
    <name type="scientific">Zophobihabitans entericus</name>
    <dbReference type="NCBI Taxonomy" id="1635327"/>
    <lineage>
        <taxon>Bacteria</taxon>
        <taxon>Pseudomonadati</taxon>
        <taxon>Pseudomonadota</taxon>
        <taxon>Gammaproteobacteria</taxon>
        <taxon>Orbales</taxon>
        <taxon>Orbaceae</taxon>
        <taxon>Zophobihabitans</taxon>
    </lineage>
</organism>
<protein>
    <submittedName>
        <fullName evidence="3">PRD domain-containing protein</fullName>
    </submittedName>
</protein>
<evidence type="ECO:0000259" key="2">
    <source>
        <dbReference type="PROSITE" id="PS51372"/>
    </source>
</evidence>
<dbReference type="EMBL" id="CP050253">
    <property type="protein sequence ID" value="QIQ21667.1"/>
    <property type="molecule type" value="Genomic_DNA"/>
</dbReference>
<feature type="domain" description="PRD" evidence="2">
    <location>
        <begin position="171"/>
        <end position="279"/>
    </location>
</feature>
<dbReference type="NCBIfam" id="NF046042">
    <property type="entry name" value="LicT"/>
    <property type="match status" value="1"/>
</dbReference>
<evidence type="ECO:0000256" key="1">
    <source>
        <dbReference type="ARBA" id="ARBA00022737"/>
    </source>
</evidence>
<dbReference type="PANTHER" id="PTHR30185:SF15">
    <property type="entry name" value="CRYPTIC BETA-GLUCOSIDE BGL OPERON ANTITERMINATOR"/>
    <property type="match status" value="1"/>
</dbReference>
<dbReference type="Gene3D" id="2.30.24.10">
    <property type="entry name" value="CAT RNA-binding domain"/>
    <property type="match status" value="1"/>
</dbReference>
<name>A0A6G9ICU9_9GAMM</name>
<dbReference type="InterPro" id="IPR050661">
    <property type="entry name" value="BglG_antiterminators"/>
</dbReference>
<sequence length="279" mass="32885">MKIKKILNNSVVLSLDANDKEIIVMGSGIAYAKKIGDDIDPKQITKKFVVSSMEYPQKILDLFSDVPLECIELTDNIIQYAKQKISLELHETVYISIIDHIRASIERYKEGITLNNKLLWEIKNFYKEEFEIGLYGLKLIEETYHIKMQEDEAGFIALHIVSARTNDDIHQTYEVTNFIQNITNIVKYHFNIEYDLESLSYYRFVTHLKFFAIRLFSQSESNNNLLKNELLDMIKEKYVRPYLCSLKIKQYIEEKYQYHLDNDEILYLSIHIAKITEGK</sequence>
<dbReference type="GO" id="GO:0003723">
    <property type="term" value="F:RNA binding"/>
    <property type="evidence" value="ECO:0007669"/>
    <property type="project" value="InterPro"/>
</dbReference>
<dbReference type="InterPro" id="IPR036650">
    <property type="entry name" value="CAT_RNA-bd_dom_sf"/>
</dbReference>
<gene>
    <name evidence="3" type="ORF">IPMB12_08235</name>
</gene>
<dbReference type="PANTHER" id="PTHR30185">
    <property type="entry name" value="CRYPTIC BETA-GLUCOSIDE BGL OPERON ANTITERMINATOR"/>
    <property type="match status" value="1"/>
</dbReference>
<dbReference type="KEGG" id="orb:IPMB12_08235"/>
<dbReference type="Pfam" id="PF03123">
    <property type="entry name" value="CAT_RBD"/>
    <property type="match status" value="1"/>
</dbReference>
<reference evidence="3 4" key="1">
    <citation type="submission" date="2020-03" db="EMBL/GenBank/DDBJ databases">
        <title>Complete genome sequence of Orbus sp. IPMB12 (BCRC 80908).</title>
        <authorList>
            <person name="Lo W.-S."/>
            <person name="Chang T.-H."/>
            <person name="Kuo C.-H."/>
        </authorList>
    </citation>
    <scope>NUCLEOTIDE SEQUENCE [LARGE SCALE GENOMIC DNA]</scope>
    <source>
        <strain evidence="3 4">IPMB12</strain>
    </source>
</reference>
<dbReference type="InterPro" id="IPR004341">
    <property type="entry name" value="CAT_RNA-bd_dom"/>
</dbReference>
<dbReference type="AlphaFoldDB" id="A0A6G9ICU9"/>
<dbReference type="InterPro" id="IPR011608">
    <property type="entry name" value="PRD"/>
</dbReference>